<proteinExistence type="predicted"/>
<accession>A0ACB6QJ41</accession>
<name>A0ACB6QJ41_9PLEO</name>
<sequence>MNTHLQRHYGLNSLLTVLSVFLRLATPCRRILLTGGILGLKGSRYLESSDCFWPKLKMRKRRAAMWRAAPSLQASISTTAPIPAYDLLRQQSSFGYLVFRIGDSTSPVVMALGFIICAGNHFIQRGYPLCYFGLWLVEAPRENSFNLEEEPARHLVAKGLCGIHQVTKGANGELSLLWYCASTKWTRPRTTDWPNFQSQDIRNHICSVASFTISSCFALLVLWFPYASIHFDPCLAPPMGCHAFFIRFRFPFALILDAHLCKAMRFTICLTSINSVSPSWVPASDYPSLSYYLSLPIRNNFFASILSSLLQGLQVPSLLGDRAGYLTTHPNILSFPDSSTNSKYNTVTIHQDNNMQRFRFLSIFTVLAIGFFASATKTTYAILPLYPSFTYPSTHPPTPQTRKSLSMAANTPTPVKSNTSLARVSVKPSTPRRFLLTSFPKATSHSYDFPVLVTMPALSFSPKTQISGGRIGCTEVVWTAVQRFVILAEWSSSDRGSGYDVLIAEKDFD</sequence>
<organism evidence="1 2">
    <name type="scientific">Lindgomyces ingoldianus</name>
    <dbReference type="NCBI Taxonomy" id="673940"/>
    <lineage>
        <taxon>Eukaryota</taxon>
        <taxon>Fungi</taxon>
        <taxon>Dikarya</taxon>
        <taxon>Ascomycota</taxon>
        <taxon>Pezizomycotina</taxon>
        <taxon>Dothideomycetes</taxon>
        <taxon>Pleosporomycetidae</taxon>
        <taxon>Pleosporales</taxon>
        <taxon>Lindgomycetaceae</taxon>
        <taxon>Lindgomyces</taxon>
    </lineage>
</organism>
<reference evidence="1" key="1">
    <citation type="journal article" date="2020" name="Stud. Mycol.">
        <title>101 Dothideomycetes genomes: a test case for predicting lifestyles and emergence of pathogens.</title>
        <authorList>
            <person name="Haridas S."/>
            <person name="Albert R."/>
            <person name="Binder M."/>
            <person name="Bloem J."/>
            <person name="Labutti K."/>
            <person name="Salamov A."/>
            <person name="Andreopoulos B."/>
            <person name="Baker S."/>
            <person name="Barry K."/>
            <person name="Bills G."/>
            <person name="Bluhm B."/>
            <person name="Cannon C."/>
            <person name="Castanera R."/>
            <person name="Culley D."/>
            <person name="Daum C."/>
            <person name="Ezra D."/>
            <person name="Gonzalez J."/>
            <person name="Henrissat B."/>
            <person name="Kuo A."/>
            <person name="Liang C."/>
            <person name="Lipzen A."/>
            <person name="Lutzoni F."/>
            <person name="Magnuson J."/>
            <person name="Mondo S."/>
            <person name="Nolan M."/>
            <person name="Ohm R."/>
            <person name="Pangilinan J."/>
            <person name="Park H.-J."/>
            <person name="Ramirez L."/>
            <person name="Alfaro M."/>
            <person name="Sun H."/>
            <person name="Tritt A."/>
            <person name="Yoshinaga Y."/>
            <person name="Zwiers L.-H."/>
            <person name="Turgeon B."/>
            <person name="Goodwin S."/>
            <person name="Spatafora J."/>
            <person name="Crous P."/>
            <person name="Grigoriev I."/>
        </authorList>
    </citation>
    <scope>NUCLEOTIDE SEQUENCE</scope>
    <source>
        <strain evidence="1">ATCC 200398</strain>
    </source>
</reference>
<keyword evidence="2" id="KW-1185">Reference proteome</keyword>
<evidence type="ECO:0000313" key="1">
    <source>
        <dbReference type="EMBL" id="KAF2466901.1"/>
    </source>
</evidence>
<evidence type="ECO:0000313" key="2">
    <source>
        <dbReference type="Proteomes" id="UP000799755"/>
    </source>
</evidence>
<dbReference type="EMBL" id="MU003522">
    <property type="protein sequence ID" value="KAF2466901.1"/>
    <property type="molecule type" value="Genomic_DNA"/>
</dbReference>
<dbReference type="Proteomes" id="UP000799755">
    <property type="component" value="Unassembled WGS sequence"/>
</dbReference>
<protein>
    <submittedName>
        <fullName evidence="1">Uncharacterized protein</fullName>
    </submittedName>
</protein>
<comment type="caution">
    <text evidence="1">The sequence shown here is derived from an EMBL/GenBank/DDBJ whole genome shotgun (WGS) entry which is preliminary data.</text>
</comment>
<gene>
    <name evidence="1" type="ORF">BDR25DRAFT_395458</name>
</gene>